<feature type="compositionally biased region" description="Basic and acidic residues" evidence="1">
    <location>
        <begin position="61"/>
        <end position="79"/>
    </location>
</feature>
<proteinExistence type="predicted"/>
<dbReference type="EMBL" id="JAWDGP010002890">
    <property type="protein sequence ID" value="KAK3778969.1"/>
    <property type="molecule type" value="Genomic_DNA"/>
</dbReference>
<sequence length="132" mass="14857">MAGRKRAADGVGIKDGEKTITLNLNISLRSMPGLDHSGIVWDNGGKWQEEEEEEEEEEDEKEGKNEEGRGEEKEKEEKWIREGQVKITRSKSRLVWPAAGDSVLTPRTVLSSCLECLARLAFSCTFMRSSRS</sequence>
<evidence type="ECO:0000256" key="1">
    <source>
        <dbReference type="SAM" id="MobiDB-lite"/>
    </source>
</evidence>
<evidence type="ECO:0000313" key="3">
    <source>
        <dbReference type="Proteomes" id="UP001283361"/>
    </source>
</evidence>
<feature type="compositionally biased region" description="Acidic residues" evidence="1">
    <location>
        <begin position="49"/>
        <end position="60"/>
    </location>
</feature>
<accession>A0AAE1A0F3</accession>
<feature type="region of interest" description="Disordered" evidence="1">
    <location>
        <begin position="30"/>
        <end position="79"/>
    </location>
</feature>
<keyword evidence="3" id="KW-1185">Reference proteome</keyword>
<evidence type="ECO:0000313" key="2">
    <source>
        <dbReference type="EMBL" id="KAK3778969.1"/>
    </source>
</evidence>
<dbReference type="AlphaFoldDB" id="A0AAE1A0F3"/>
<comment type="caution">
    <text evidence="2">The sequence shown here is derived from an EMBL/GenBank/DDBJ whole genome shotgun (WGS) entry which is preliminary data.</text>
</comment>
<protein>
    <submittedName>
        <fullName evidence="2">Uncharacterized protein</fullName>
    </submittedName>
</protein>
<dbReference type="Proteomes" id="UP001283361">
    <property type="component" value="Unassembled WGS sequence"/>
</dbReference>
<gene>
    <name evidence="2" type="ORF">RRG08_034230</name>
</gene>
<organism evidence="2 3">
    <name type="scientific">Elysia crispata</name>
    <name type="common">lettuce slug</name>
    <dbReference type="NCBI Taxonomy" id="231223"/>
    <lineage>
        <taxon>Eukaryota</taxon>
        <taxon>Metazoa</taxon>
        <taxon>Spiralia</taxon>
        <taxon>Lophotrochozoa</taxon>
        <taxon>Mollusca</taxon>
        <taxon>Gastropoda</taxon>
        <taxon>Heterobranchia</taxon>
        <taxon>Euthyneura</taxon>
        <taxon>Panpulmonata</taxon>
        <taxon>Sacoglossa</taxon>
        <taxon>Placobranchoidea</taxon>
        <taxon>Plakobranchidae</taxon>
        <taxon>Elysia</taxon>
    </lineage>
</organism>
<reference evidence="2" key="1">
    <citation type="journal article" date="2023" name="G3 (Bethesda)">
        <title>A reference genome for the long-term kleptoplast-retaining sea slug Elysia crispata morphotype clarki.</title>
        <authorList>
            <person name="Eastman K.E."/>
            <person name="Pendleton A.L."/>
            <person name="Shaikh M.A."/>
            <person name="Suttiyut T."/>
            <person name="Ogas R."/>
            <person name="Tomko P."/>
            <person name="Gavelis G."/>
            <person name="Widhalm J.R."/>
            <person name="Wisecaver J.H."/>
        </authorList>
    </citation>
    <scope>NUCLEOTIDE SEQUENCE</scope>
    <source>
        <strain evidence="2">ECLA1</strain>
    </source>
</reference>
<name>A0AAE1A0F3_9GAST</name>